<protein>
    <submittedName>
        <fullName evidence="1">Uncharacterized protein</fullName>
    </submittedName>
</protein>
<comment type="caution">
    <text evidence="1">The sequence shown here is derived from an EMBL/GenBank/DDBJ whole genome shotgun (WGS) entry which is preliminary data.</text>
</comment>
<accession>A0AAD5QI62</accession>
<dbReference type="AlphaFoldDB" id="A0AAD5QI62"/>
<dbReference type="EMBL" id="JAHQIW010000869">
    <property type="protein sequence ID" value="KAJ1350469.1"/>
    <property type="molecule type" value="Genomic_DNA"/>
</dbReference>
<proteinExistence type="predicted"/>
<evidence type="ECO:0000313" key="1">
    <source>
        <dbReference type="EMBL" id="KAJ1350469.1"/>
    </source>
</evidence>
<gene>
    <name evidence="1" type="ORF">KIN20_006265</name>
</gene>
<keyword evidence="2" id="KW-1185">Reference proteome</keyword>
<organism evidence="1 2">
    <name type="scientific">Parelaphostrongylus tenuis</name>
    <name type="common">Meningeal worm</name>
    <dbReference type="NCBI Taxonomy" id="148309"/>
    <lineage>
        <taxon>Eukaryota</taxon>
        <taxon>Metazoa</taxon>
        <taxon>Ecdysozoa</taxon>
        <taxon>Nematoda</taxon>
        <taxon>Chromadorea</taxon>
        <taxon>Rhabditida</taxon>
        <taxon>Rhabditina</taxon>
        <taxon>Rhabditomorpha</taxon>
        <taxon>Strongyloidea</taxon>
        <taxon>Metastrongylidae</taxon>
        <taxon>Parelaphostrongylus</taxon>
    </lineage>
</organism>
<dbReference type="Gene3D" id="2.60.120.650">
    <property type="entry name" value="Cupin"/>
    <property type="match status" value="1"/>
</dbReference>
<name>A0AAD5QI62_PARTN</name>
<dbReference type="Proteomes" id="UP001196413">
    <property type="component" value="Unassembled WGS sequence"/>
</dbReference>
<sequence length="138" mass="15855">MQLGLRASTTCITTTRPRHGVFHTEIKLSSFMMSFIQHRVSSPPPDDSLEMIIGDDERIRRLDVGEMPWLAQFTNFCMKNEPCVLTASFTSDWPARNLWVKEDGTPNLDYLRKEYGEDKLKIIQFHEFAALASCNLSI</sequence>
<reference evidence="1" key="1">
    <citation type="submission" date="2021-06" db="EMBL/GenBank/DDBJ databases">
        <title>Parelaphostrongylus tenuis whole genome reference sequence.</title>
        <authorList>
            <person name="Garwood T.J."/>
            <person name="Larsen P.A."/>
            <person name="Fountain-Jones N.M."/>
            <person name="Garbe J.R."/>
            <person name="Macchietto M.G."/>
            <person name="Kania S.A."/>
            <person name="Gerhold R.W."/>
            <person name="Richards J.E."/>
            <person name="Wolf T.M."/>
        </authorList>
    </citation>
    <scope>NUCLEOTIDE SEQUENCE</scope>
    <source>
        <strain evidence="1">MNPRO001-30</strain>
        <tissue evidence="1">Meninges</tissue>
    </source>
</reference>
<evidence type="ECO:0000313" key="2">
    <source>
        <dbReference type="Proteomes" id="UP001196413"/>
    </source>
</evidence>